<sequence>MLLAAASSQLAGGEQAPPMTISPRCLAECGNLKIPYPFGTGPGCFLGGFEVICNHTFFPPRLFLVHSLDDHTYAQEVFTSGTYSTDDIEHTSNMSEWDTMRMEIMDISVSRAELRLYAAVSSDCGIRPPYHSFTHVTTRLHPEGPFLISAIRNVLIGVGLNVEVQLSTSMRGSYGGLITGCISQPNSTIAAKEGPCSGLGCCEAAFPEGLWQATVVADRKRTDWYTSENVICSFGMLVEKGWYNYSSEDVYGDEYCLSKKYPKGVPQVLSFAVGNLSCPRQGQRPPQGYACLSGNSSCVDASNRTGYVCKCLKHYDGNPYIRGAGGCQDIDECQLREHYSKLRKKYPCSIGGICKNKIGGYDCPCKPGMKGDGRTGTCTEKFPVPAKMAVGVVGGISIIVVLVLFAFYVSEKKRMREFFIRNGGPMLEKTNNIKIYKEEELRRITKNYSHILGSGAFGVVYMGFLDDKQRIAVKKSKNTDKTQIDQFTNEVIIQSRVIHKNIVRLMGCCLEVDVPILVYEFVANGSLEDLLHDKHRVPLTIDQRLAIAAESAEGLAYMHAKTSTNIQHGDVKPANILLDDNFMPKISDFGISRLIARGNDEHSEEVIGDNNYMDPVYRETGLLTNKSDVYSFGLVLYELITGTKAIGGDNCGYTIYHLGTYTKENRANVTSGIHLGEDENFELLQSQLREGKDIEVLQSLAEIARECLHRNVDQRPEMTDIAERLQNIRKCYARKSPSP</sequence>
<dbReference type="PANTHER" id="PTHR27005">
    <property type="entry name" value="WALL-ASSOCIATED RECEPTOR KINASE-LIKE 21"/>
    <property type="match status" value="1"/>
</dbReference>
<dbReference type="GO" id="GO:0004674">
    <property type="term" value="F:protein serine/threonine kinase activity"/>
    <property type="evidence" value="ECO:0007669"/>
    <property type="project" value="UniProtKB-KW"/>
</dbReference>
<keyword evidence="2" id="KW-0808">Transferase</keyword>
<dbReference type="SUPFAM" id="SSF56112">
    <property type="entry name" value="Protein kinase-like (PK-like)"/>
    <property type="match status" value="1"/>
</dbReference>
<evidence type="ECO:0008006" key="14">
    <source>
        <dbReference type="Google" id="ProtNLM"/>
    </source>
</evidence>
<evidence type="ECO:0000259" key="10">
    <source>
        <dbReference type="PROSITE" id="PS50011"/>
    </source>
</evidence>
<dbReference type="PANTHER" id="PTHR27005:SF249">
    <property type="entry name" value="OS10G0116600 PROTEIN"/>
    <property type="match status" value="1"/>
</dbReference>
<dbReference type="Gene3D" id="1.10.510.10">
    <property type="entry name" value="Transferase(Phosphotransferase) domain 1"/>
    <property type="match status" value="1"/>
</dbReference>
<dbReference type="PROSITE" id="PS00108">
    <property type="entry name" value="PROTEIN_KINASE_ST"/>
    <property type="match status" value="1"/>
</dbReference>
<evidence type="ECO:0000313" key="12">
    <source>
        <dbReference type="EnsemblPlants" id="AET7Gv20046000.2"/>
    </source>
</evidence>
<dbReference type="InterPro" id="IPR000719">
    <property type="entry name" value="Prot_kinase_dom"/>
</dbReference>
<keyword evidence="4" id="KW-0418">Kinase</keyword>
<proteinExistence type="predicted"/>
<evidence type="ECO:0000256" key="5">
    <source>
        <dbReference type="ARBA" id="ARBA00022840"/>
    </source>
</evidence>
<evidence type="ECO:0000313" key="13">
    <source>
        <dbReference type="Proteomes" id="UP000015105"/>
    </source>
</evidence>
<dbReference type="Gene3D" id="2.10.25.10">
    <property type="entry name" value="Laminin"/>
    <property type="match status" value="1"/>
</dbReference>
<dbReference type="Pfam" id="PF07714">
    <property type="entry name" value="PK_Tyr_Ser-Thr"/>
    <property type="match status" value="1"/>
</dbReference>
<dbReference type="EnsemblPlants" id="AET7Gv20046000.2">
    <property type="protein sequence ID" value="AET7Gv20046000.2"/>
    <property type="gene ID" value="AET7Gv20046000"/>
</dbReference>
<evidence type="ECO:0000256" key="7">
    <source>
        <dbReference type="PROSITE-ProRule" id="PRU00076"/>
    </source>
</evidence>
<name>A0A453QCW8_AEGTS</name>
<dbReference type="InterPro" id="IPR011009">
    <property type="entry name" value="Kinase-like_dom_sf"/>
</dbReference>
<reference evidence="13" key="2">
    <citation type="journal article" date="2017" name="Nat. Plants">
        <title>The Aegilops tauschii genome reveals multiple impacts of transposons.</title>
        <authorList>
            <person name="Zhao G."/>
            <person name="Zou C."/>
            <person name="Li K."/>
            <person name="Wang K."/>
            <person name="Li T."/>
            <person name="Gao L."/>
            <person name="Zhang X."/>
            <person name="Wang H."/>
            <person name="Yang Z."/>
            <person name="Liu X."/>
            <person name="Jiang W."/>
            <person name="Mao L."/>
            <person name="Kong X."/>
            <person name="Jiao Y."/>
            <person name="Jia J."/>
        </authorList>
    </citation>
    <scope>NUCLEOTIDE SEQUENCE [LARGE SCALE GENOMIC DNA]</scope>
    <source>
        <strain evidence="13">cv. AL8/78</strain>
    </source>
</reference>
<keyword evidence="13" id="KW-1185">Reference proteome</keyword>
<dbReference type="GO" id="GO:0007166">
    <property type="term" value="P:cell surface receptor signaling pathway"/>
    <property type="evidence" value="ECO:0007669"/>
    <property type="project" value="InterPro"/>
</dbReference>
<evidence type="ECO:0000256" key="3">
    <source>
        <dbReference type="ARBA" id="ARBA00022741"/>
    </source>
</evidence>
<keyword evidence="5 8" id="KW-0067">ATP-binding</keyword>
<keyword evidence="9" id="KW-0812">Transmembrane</keyword>
<evidence type="ECO:0000256" key="2">
    <source>
        <dbReference type="ARBA" id="ARBA00022679"/>
    </source>
</evidence>
<feature type="domain" description="Protein kinase" evidence="10">
    <location>
        <begin position="446"/>
        <end position="728"/>
    </location>
</feature>
<evidence type="ECO:0000256" key="8">
    <source>
        <dbReference type="PROSITE-ProRule" id="PRU10141"/>
    </source>
</evidence>
<evidence type="ECO:0000256" key="9">
    <source>
        <dbReference type="SAM" id="Phobius"/>
    </source>
</evidence>
<dbReference type="InterPro" id="IPR017441">
    <property type="entry name" value="Protein_kinase_ATP_BS"/>
</dbReference>
<evidence type="ECO:0000256" key="4">
    <source>
        <dbReference type="ARBA" id="ARBA00022777"/>
    </source>
</evidence>
<keyword evidence="7" id="KW-0245">EGF-like domain</keyword>
<evidence type="ECO:0000256" key="6">
    <source>
        <dbReference type="ARBA" id="ARBA00023157"/>
    </source>
</evidence>
<dbReference type="PROSITE" id="PS00010">
    <property type="entry name" value="ASX_HYDROXYL"/>
    <property type="match status" value="1"/>
</dbReference>
<protein>
    <recommendedName>
        <fullName evidence="14">Protein kinase domain-containing protein</fullName>
    </recommendedName>
</protein>
<dbReference type="STRING" id="200361.A0A453QCW8"/>
<reference evidence="12" key="4">
    <citation type="submission" date="2019-03" db="UniProtKB">
        <authorList>
            <consortium name="EnsemblPlants"/>
        </authorList>
    </citation>
    <scope>IDENTIFICATION</scope>
</reference>
<reference evidence="12" key="3">
    <citation type="journal article" date="2017" name="Nature">
        <title>Genome sequence of the progenitor of the wheat D genome Aegilops tauschii.</title>
        <authorList>
            <person name="Luo M.C."/>
            <person name="Gu Y.Q."/>
            <person name="Puiu D."/>
            <person name="Wang H."/>
            <person name="Twardziok S.O."/>
            <person name="Deal K.R."/>
            <person name="Huo N."/>
            <person name="Zhu T."/>
            <person name="Wang L."/>
            <person name="Wang Y."/>
            <person name="McGuire P.E."/>
            <person name="Liu S."/>
            <person name="Long H."/>
            <person name="Ramasamy R.K."/>
            <person name="Rodriguez J.C."/>
            <person name="Van S.L."/>
            <person name="Yuan L."/>
            <person name="Wang Z."/>
            <person name="Xia Z."/>
            <person name="Xiao L."/>
            <person name="Anderson O.D."/>
            <person name="Ouyang S."/>
            <person name="Liang Y."/>
            <person name="Zimin A.V."/>
            <person name="Pertea G."/>
            <person name="Qi P."/>
            <person name="Bennetzen J.L."/>
            <person name="Dai X."/>
            <person name="Dawson M.W."/>
            <person name="Muller H.G."/>
            <person name="Kugler K."/>
            <person name="Rivarola-Duarte L."/>
            <person name="Spannagl M."/>
            <person name="Mayer K.F.X."/>
            <person name="Lu F.H."/>
            <person name="Bevan M.W."/>
            <person name="Leroy P."/>
            <person name="Li P."/>
            <person name="You F.M."/>
            <person name="Sun Q."/>
            <person name="Liu Z."/>
            <person name="Lyons E."/>
            <person name="Wicker T."/>
            <person name="Salzberg S.L."/>
            <person name="Devos K.M."/>
            <person name="Dvorak J."/>
        </authorList>
    </citation>
    <scope>NUCLEOTIDE SEQUENCE [LARGE SCALE GENOMIC DNA]</scope>
    <source>
        <strain evidence="12">cv. AL8/78</strain>
    </source>
</reference>
<evidence type="ECO:0000256" key="1">
    <source>
        <dbReference type="ARBA" id="ARBA00022527"/>
    </source>
</evidence>
<organism evidence="12 13">
    <name type="scientific">Aegilops tauschii subsp. strangulata</name>
    <name type="common">Goatgrass</name>
    <dbReference type="NCBI Taxonomy" id="200361"/>
    <lineage>
        <taxon>Eukaryota</taxon>
        <taxon>Viridiplantae</taxon>
        <taxon>Streptophyta</taxon>
        <taxon>Embryophyta</taxon>
        <taxon>Tracheophyta</taxon>
        <taxon>Spermatophyta</taxon>
        <taxon>Magnoliopsida</taxon>
        <taxon>Liliopsida</taxon>
        <taxon>Poales</taxon>
        <taxon>Poaceae</taxon>
        <taxon>BOP clade</taxon>
        <taxon>Pooideae</taxon>
        <taxon>Triticodae</taxon>
        <taxon>Triticeae</taxon>
        <taxon>Triticinae</taxon>
        <taxon>Aegilops</taxon>
    </lineage>
</organism>
<dbReference type="PROSITE" id="PS50026">
    <property type="entry name" value="EGF_3"/>
    <property type="match status" value="1"/>
</dbReference>
<dbReference type="CDD" id="cd00054">
    <property type="entry name" value="EGF_CA"/>
    <property type="match status" value="1"/>
</dbReference>
<dbReference type="SMART" id="SM00220">
    <property type="entry name" value="S_TKc"/>
    <property type="match status" value="1"/>
</dbReference>
<dbReference type="Gramene" id="AET7Gv20046000.2">
    <property type="protein sequence ID" value="AET7Gv20046000.2"/>
    <property type="gene ID" value="AET7Gv20046000"/>
</dbReference>
<keyword evidence="9" id="KW-0472">Membrane</keyword>
<dbReference type="PROSITE" id="PS01187">
    <property type="entry name" value="EGF_CA"/>
    <property type="match status" value="1"/>
</dbReference>
<dbReference type="SMART" id="SM00181">
    <property type="entry name" value="EGF"/>
    <property type="match status" value="2"/>
</dbReference>
<dbReference type="InterPro" id="IPR018097">
    <property type="entry name" value="EGF_Ca-bd_CS"/>
</dbReference>
<dbReference type="InterPro" id="IPR001881">
    <property type="entry name" value="EGF-like_Ca-bd_dom"/>
</dbReference>
<dbReference type="GO" id="GO:0005524">
    <property type="term" value="F:ATP binding"/>
    <property type="evidence" value="ECO:0007669"/>
    <property type="project" value="UniProtKB-UniRule"/>
</dbReference>
<keyword evidence="1" id="KW-0723">Serine/threonine-protein kinase</keyword>
<feature type="transmembrane region" description="Helical" evidence="9">
    <location>
        <begin position="388"/>
        <end position="409"/>
    </location>
</feature>
<reference evidence="13" key="1">
    <citation type="journal article" date="2014" name="Science">
        <title>Ancient hybridizations among the ancestral genomes of bread wheat.</title>
        <authorList>
            <consortium name="International Wheat Genome Sequencing Consortium,"/>
            <person name="Marcussen T."/>
            <person name="Sandve S.R."/>
            <person name="Heier L."/>
            <person name="Spannagl M."/>
            <person name="Pfeifer M."/>
            <person name="Jakobsen K.S."/>
            <person name="Wulff B.B."/>
            <person name="Steuernagel B."/>
            <person name="Mayer K.F."/>
            <person name="Olsen O.A."/>
        </authorList>
    </citation>
    <scope>NUCLEOTIDE SEQUENCE [LARGE SCALE GENOMIC DNA]</scope>
    <source>
        <strain evidence="13">cv. AL8/78</strain>
    </source>
</reference>
<comment type="caution">
    <text evidence="7">Lacks conserved residue(s) required for the propagation of feature annotation.</text>
</comment>
<dbReference type="InterPro" id="IPR008271">
    <property type="entry name" value="Ser/Thr_kinase_AS"/>
</dbReference>
<dbReference type="Proteomes" id="UP000015105">
    <property type="component" value="Chromosome 7D"/>
</dbReference>
<evidence type="ECO:0000259" key="11">
    <source>
        <dbReference type="PROSITE" id="PS50026"/>
    </source>
</evidence>
<keyword evidence="9" id="KW-1133">Transmembrane helix</keyword>
<dbReference type="GO" id="GO:0005886">
    <property type="term" value="C:plasma membrane"/>
    <property type="evidence" value="ECO:0007669"/>
    <property type="project" value="UniProtKB-SubCell"/>
</dbReference>
<dbReference type="PROSITE" id="PS00107">
    <property type="entry name" value="PROTEIN_KINASE_ATP"/>
    <property type="match status" value="1"/>
</dbReference>
<reference evidence="12" key="5">
    <citation type="journal article" date="2021" name="G3 (Bethesda)">
        <title>Aegilops tauschii genome assembly Aet v5.0 features greater sequence contiguity and improved annotation.</title>
        <authorList>
            <person name="Wang L."/>
            <person name="Zhu T."/>
            <person name="Rodriguez J.C."/>
            <person name="Deal K.R."/>
            <person name="Dubcovsky J."/>
            <person name="McGuire P.E."/>
            <person name="Lux T."/>
            <person name="Spannagl M."/>
            <person name="Mayer K.F.X."/>
            <person name="Baldrich P."/>
            <person name="Meyers B.C."/>
            <person name="Huo N."/>
            <person name="Gu Y.Q."/>
            <person name="Zhou H."/>
            <person name="Devos K.M."/>
            <person name="Bennetzen J.L."/>
            <person name="Unver T."/>
            <person name="Budak H."/>
            <person name="Gulick P.J."/>
            <person name="Galiba G."/>
            <person name="Kalapos B."/>
            <person name="Nelson D.R."/>
            <person name="Li P."/>
            <person name="You F.M."/>
            <person name="Luo M.C."/>
            <person name="Dvorak J."/>
        </authorList>
    </citation>
    <scope>NUCLEOTIDE SEQUENCE [LARGE SCALE GENOMIC DNA]</scope>
    <source>
        <strain evidence="12">cv. AL8/78</strain>
    </source>
</reference>
<dbReference type="InterPro" id="IPR045274">
    <property type="entry name" value="WAK-like"/>
</dbReference>
<accession>A0A453QCW8</accession>
<dbReference type="InterPro" id="IPR000742">
    <property type="entry name" value="EGF"/>
</dbReference>
<keyword evidence="6" id="KW-1015">Disulfide bond</keyword>
<keyword evidence="3 8" id="KW-0547">Nucleotide-binding</keyword>
<dbReference type="Gene3D" id="3.30.200.20">
    <property type="entry name" value="Phosphorylase Kinase, domain 1"/>
    <property type="match status" value="1"/>
</dbReference>
<dbReference type="GO" id="GO:0005509">
    <property type="term" value="F:calcium ion binding"/>
    <property type="evidence" value="ECO:0007669"/>
    <property type="project" value="InterPro"/>
</dbReference>
<dbReference type="InterPro" id="IPR001245">
    <property type="entry name" value="Ser-Thr/Tyr_kinase_cat_dom"/>
</dbReference>
<feature type="domain" description="EGF-like" evidence="11">
    <location>
        <begin position="329"/>
        <end position="379"/>
    </location>
</feature>
<dbReference type="AlphaFoldDB" id="A0A453QCW8"/>
<feature type="transmembrane region" description="Helical" evidence="9">
    <location>
        <begin position="447"/>
        <end position="465"/>
    </location>
</feature>
<dbReference type="InterPro" id="IPR000152">
    <property type="entry name" value="EGF-type_Asp/Asn_hydroxyl_site"/>
</dbReference>
<dbReference type="PROSITE" id="PS50011">
    <property type="entry name" value="PROTEIN_KINASE_DOM"/>
    <property type="match status" value="1"/>
</dbReference>
<dbReference type="SMART" id="SM00179">
    <property type="entry name" value="EGF_CA"/>
    <property type="match status" value="1"/>
</dbReference>
<feature type="binding site" evidence="8">
    <location>
        <position position="475"/>
    </location>
    <ligand>
        <name>ATP</name>
        <dbReference type="ChEBI" id="CHEBI:30616"/>
    </ligand>
</feature>